<keyword evidence="1" id="KW-1133">Transmembrane helix</keyword>
<protein>
    <submittedName>
        <fullName evidence="2">Uncharacterized protein</fullName>
    </submittedName>
</protein>
<evidence type="ECO:0000313" key="2">
    <source>
        <dbReference type="EMBL" id="MCA9386442.1"/>
    </source>
</evidence>
<organism evidence="2 3">
    <name type="scientific">Candidatus Dojkabacteria bacterium</name>
    <dbReference type="NCBI Taxonomy" id="2099670"/>
    <lineage>
        <taxon>Bacteria</taxon>
        <taxon>Candidatus Dojkabacteria</taxon>
    </lineage>
</organism>
<gene>
    <name evidence="2" type="ORF">KC669_00240</name>
</gene>
<name>A0A955RLJ9_9BACT</name>
<evidence type="ECO:0000313" key="3">
    <source>
        <dbReference type="Proteomes" id="UP000714915"/>
    </source>
</evidence>
<dbReference type="Proteomes" id="UP000714915">
    <property type="component" value="Unassembled WGS sequence"/>
</dbReference>
<reference evidence="2" key="1">
    <citation type="submission" date="2020-04" db="EMBL/GenBank/DDBJ databases">
        <authorList>
            <person name="Zhang T."/>
        </authorList>
    </citation>
    <scope>NUCLEOTIDE SEQUENCE</scope>
    <source>
        <strain evidence="2">HKST-UBA09</strain>
    </source>
</reference>
<reference evidence="2" key="2">
    <citation type="journal article" date="2021" name="Microbiome">
        <title>Successional dynamics and alternative stable states in a saline activated sludge microbial community over 9 years.</title>
        <authorList>
            <person name="Wang Y."/>
            <person name="Ye J."/>
            <person name="Ju F."/>
            <person name="Liu L."/>
            <person name="Boyd J.A."/>
            <person name="Deng Y."/>
            <person name="Parks D.H."/>
            <person name="Jiang X."/>
            <person name="Yin X."/>
            <person name="Woodcroft B.J."/>
            <person name="Tyson G.W."/>
            <person name="Hugenholtz P."/>
            <person name="Polz M.F."/>
            <person name="Zhang T."/>
        </authorList>
    </citation>
    <scope>NUCLEOTIDE SEQUENCE</scope>
    <source>
        <strain evidence="2">HKST-UBA09</strain>
    </source>
</reference>
<keyword evidence="1" id="KW-0472">Membrane</keyword>
<proteinExistence type="predicted"/>
<dbReference type="AlphaFoldDB" id="A0A955RLJ9"/>
<sequence>MAKKLHTDIESTKKNFESLFEWTSAERPWEPKSKAWYVYYSLFFLVFIVYAVFRGQYLLMLMIVSFVFLWFIQGATPPEESKHIITTLGIKTLNKLFKWRSIKYFWFSLKGNYAFLHLDVIDKEFTTGDRIHRLSLLVDPNDMSKIFKVVNRFADYGNQQEVGYNIITRAVNGEYIDIIDFLPNDKEED</sequence>
<accession>A0A955RLJ9</accession>
<feature type="transmembrane region" description="Helical" evidence="1">
    <location>
        <begin position="36"/>
        <end position="53"/>
    </location>
</feature>
<dbReference type="EMBL" id="JAGQLF010000002">
    <property type="protein sequence ID" value="MCA9386442.1"/>
    <property type="molecule type" value="Genomic_DNA"/>
</dbReference>
<comment type="caution">
    <text evidence="2">The sequence shown here is derived from an EMBL/GenBank/DDBJ whole genome shotgun (WGS) entry which is preliminary data.</text>
</comment>
<keyword evidence="1" id="KW-0812">Transmembrane</keyword>
<evidence type="ECO:0000256" key="1">
    <source>
        <dbReference type="SAM" id="Phobius"/>
    </source>
</evidence>